<feature type="transmembrane region" description="Helical" evidence="19">
    <location>
        <begin position="6"/>
        <end position="26"/>
    </location>
</feature>
<dbReference type="AlphaFoldDB" id="A0A452UJW0"/>
<evidence type="ECO:0000313" key="21">
    <source>
        <dbReference type="Ensembl" id="ENSUMAP00000021185"/>
    </source>
</evidence>
<dbReference type="PANTHER" id="PTHR11607:SF69">
    <property type="entry name" value="ALPHA-MANNOSIDASE 2"/>
    <property type="match status" value="1"/>
</dbReference>
<dbReference type="GO" id="GO:0006491">
    <property type="term" value="P:N-glycan processing"/>
    <property type="evidence" value="ECO:0007669"/>
    <property type="project" value="TreeGrafter"/>
</dbReference>
<comment type="cofactor">
    <cofactor evidence="1">
        <name>Zn(2+)</name>
        <dbReference type="ChEBI" id="CHEBI:29105"/>
    </cofactor>
</comment>
<dbReference type="FunFam" id="2.70.98.30:FF:000002">
    <property type="entry name" value="Alpha-mannosidase"/>
    <property type="match status" value="1"/>
</dbReference>
<comment type="subcellular location">
    <subcellularLocation>
        <location evidence="2">Golgi apparatus membrane</location>
        <topology evidence="2">Single-pass type II membrane protein</topology>
    </subcellularLocation>
</comment>
<evidence type="ECO:0000256" key="12">
    <source>
        <dbReference type="ARBA" id="ARBA00023136"/>
    </source>
</evidence>
<sequence>MKLSRQFTVFGSAIFCVVIFSLYLMLDRGHLDYPKSPRREGSFPQWPCSLTPNRACWGGLGHLPGQLSMLQEKIDHLERLLAENNEIISNIRDSVINLSESVEDGPKSSQGNFSQGAGSPLLPSKQSSLVVDPEDCSFALQSGSRNSDVQMLDVYSLIPFDNPDGGVWKQGFDISYLFNEWDSKPLQVFVVPHSHNDPGWLKTFDDYFREMTQYIFNNMVIKLKEDSRRKFMWSEISYLSKWWDTIDKPKKDAVKSLLQNGQFEIVTGGWVMPDEAAAHYFALIDQLIEGHQWVGKNLGVKPRSGWAIDPFGHSPTMAYLLKRAGFSHMLIQRVHYAVKKHFALHKTLEFYWRQNWDLESGTDIFCHMMPFYSYDIPHTCGPDPKICCQFDFKRLPGGRFGCPWGVPPETIHLGNVQKRAEMLLDQYRKKSKLFRTTVVLAPLGDDFRYCERTEWDHQFKNYQLLFDYMNSHPEYNVKIQFGTLSDYFDALDKEDVTIGKNSQSTFPVLSGDFFTYADRDDHYWSGYFTSRPFYKRMDRILESHLRAAEILYYFALKQAQKYKISKFLSSSHYMALTEARRNLGLFQHHDAITGTAKDWVVAFIFDEVVNVHQTISTMTPLVSTAVEKQQSVFKAFFKNSVDSVLAVLTFYCSAFLYLVVCNPSEQDRISVVSVYVSSPTAQVTSASGKPVEIQMSAVWNTASTISQTAYEELINKEDGKHHEVKVQFSWYGTTSKKDKSGAYLFLPDGEAKPYVYTALPFVRVQHGRFYSDVTCFLEHVTHRVRLYNIQGIEGQSVEVSNIVDIRKEHNREIAMRISSSINSQNRFYTDLNGYQIQPRMTMSKLPLQANVYPMTTMAYIQDAKHRLTLLSAQSLGVSSLKSGQIEVIMDRRLMQDDNRGLEQGVHDNKVTANLFRILLEKRSVVNMEEEKKSVSYPSLVSHVTSSFLNHPVFTMTEKIPVPSLQLLGEFSPLLSSLPCDIHLVNLRTIQSKVDGKHSDEAALILHRKGFDCRFSSRDTGLLCSTTQGKILVQKLFSMFTVASLIPSSLSLMHSPPDARNISEIHLSPMEISTFRIQLR</sequence>
<evidence type="ECO:0000256" key="6">
    <source>
        <dbReference type="ARBA" id="ARBA00022723"/>
    </source>
</evidence>
<dbReference type="EC" id="3.2.1.114" evidence="16"/>
<comment type="catalytic activity">
    <reaction evidence="18">
        <text>N(4)-{beta-D-GlcNAc-(1-&gt;2)-alpha-D-Man-(1-&gt;3)-[alpha-D-Man-(1-&gt;3)-[alpha-D-Man-(1-&gt;6)]-alpha-D-Man-(1-&gt;6)]-beta-D-Man-(1-&gt;4)-beta-D-GlcNAc-(1-&gt;4)-beta-D-GlcNAc}-L-asparaginyl-[protein] + 2 H2O = 2 alpha-D-mannopyranose + an N(4)-{beta-D-GlcNAc-(1-&gt;2)-alpha-D-Man-(1-&gt;3)-[alpha-D-Man-(1-&gt;6)]-beta-D-Man-(1-&gt;4)-beta-D-GlcNAc-(1-&gt;4)-beta-D-GlcNAc}-L-asparaginyl-[protein]</text>
        <dbReference type="Rhea" id="RHEA:56052"/>
        <dbReference type="Rhea" id="RHEA-COMP:14368"/>
        <dbReference type="Rhea" id="RHEA-COMP:14369"/>
        <dbReference type="ChEBI" id="CHEBI:15377"/>
        <dbReference type="ChEBI" id="CHEBI:28729"/>
        <dbReference type="ChEBI" id="CHEBI:60615"/>
        <dbReference type="ChEBI" id="CHEBI:60625"/>
        <dbReference type="EC" id="3.2.1.114"/>
    </reaction>
</comment>
<keyword evidence="11" id="KW-0333">Golgi apparatus</keyword>
<evidence type="ECO:0000256" key="7">
    <source>
        <dbReference type="ARBA" id="ARBA00022801"/>
    </source>
</evidence>
<dbReference type="Gene3D" id="2.70.98.30">
    <property type="entry name" value="Golgi alpha-mannosidase II, domain 4"/>
    <property type="match status" value="1"/>
</dbReference>
<proteinExistence type="inferred from homology"/>
<evidence type="ECO:0000256" key="1">
    <source>
        <dbReference type="ARBA" id="ARBA00001947"/>
    </source>
</evidence>
<feature type="domain" description="Glycoside hydrolase family 38 central" evidence="20">
    <location>
        <begin position="522"/>
        <end position="608"/>
    </location>
</feature>
<dbReference type="InterPro" id="IPR027291">
    <property type="entry name" value="Glyco_hydro_38_N_sf"/>
</dbReference>
<evidence type="ECO:0000256" key="3">
    <source>
        <dbReference type="ARBA" id="ARBA00004922"/>
    </source>
</evidence>
<comment type="similarity">
    <text evidence="4">Belongs to the glycosyl hydrolase 38 family.</text>
</comment>
<evidence type="ECO:0000256" key="8">
    <source>
        <dbReference type="ARBA" id="ARBA00022833"/>
    </source>
</evidence>
<evidence type="ECO:0000256" key="11">
    <source>
        <dbReference type="ARBA" id="ARBA00023034"/>
    </source>
</evidence>
<dbReference type="FunFam" id="3.20.110.10:FF:000003">
    <property type="entry name" value="Alpha-mannosidase"/>
    <property type="match status" value="1"/>
</dbReference>
<organism evidence="21">
    <name type="scientific">Ursus maritimus</name>
    <name type="common">Polar bear</name>
    <name type="synonym">Thalarctos maritimus</name>
    <dbReference type="NCBI Taxonomy" id="29073"/>
    <lineage>
        <taxon>Eukaryota</taxon>
        <taxon>Metazoa</taxon>
        <taxon>Chordata</taxon>
        <taxon>Craniata</taxon>
        <taxon>Vertebrata</taxon>
        <taxon>Euteleostomi</taxon>
        <taxon>Mammalia</taxon>
        <taxon>Eutheria</taxon>
        <taxon>Laurasiatheria</taxon>
        <taxon>Carnivora</taxon>
        <taxon>Caniformia</taxon>
        <taxon>Ursidae</taxon>
        <taxon>Ursus</taxon>
    </lineage>
</organism>
<dbReference type="FunFam" id="1.20.1270.50:FF:000001">
    <property type="entry name" value="Alpha-mannosidase"/>
    <property type="match status" value="1"/>
</dbReference>
<dbReference type="Ensembl" id="ENSUMAT00000025092.1">
    <property type="protein sequence ID" value="ENSUMAP00000021185.1"/>
    <property type="gene ID" value="ENSUMAG00000015075.1"/>
</dbReference>
<evidence type="ECO:0000256" key="13">
    <source>
        <dbReference type="ARBA" id="ARBA00023157"/>
    </source>
</evidence>
<evidence type="ECO:0000256" key="17">
    <source>
        <dbReference type="ARBA" id="ARBA00083602"/>
    </source>
</evidence>
<dbReference type="Gene3D" id="3.20.110.10">
    <property type="entry name" value="Glycoside hydrolase 38, N terminal domain"/>
    <property type="match status" value="1"/>
</dbReference>
<reference evidence="21" key="1">
    <citation type="submission" date="2019-03" db="UniProtKB">
        <authorList>
            <consortium name="Ensembl"/>
        </authorList>
    </citation>
    <scope>IDENTIFICATION</scope>
</reference>
<dbReference type="InterPro" id="IPR050843">
    <property type="entry name" value="Glycosyl_Hydrlase_38"/>
</dbReference>
<evidence type="ECO:0000256" key="19">
    <source>
        <dbReference type="SAM" id="Phobius"/>
    </source>
</evidence>
<protein>
    <recommendedName>
        <fullName evidence="16">mannosyl-oligosaccharide 1,3-1,6-alpha-mannosidase</fullName>
        <ecNumber evidence="16">3.2.1.114</ecNumber>
    </recommendedName>
    <alternativeName>
        <fullName evidence="17">Mannosyl-oligosaccharide 1,3-1,6-alpha-mannosidase</fullName>
    </alternativeName>
</protein>
<dbReference type="GO" id="GO:0046872">
    <property type="term" value="F:metal ion binding"/>
    <property type="evidence" value="ECO:0007669"/>
    <property type="project" value="UniProtKB-KW"/>
</dbReference>
<evidence type="ECO:0000256" key="10">
    <source>
        <dbReference type="ARBA" id="ARBA00022989"/>
    </source>
</evidence>
<keyword evidence="5 19" id="KW-0812">Transmembrane</keyword>
<name>A0A452UJW0_URSMA</name>
<accession>A0A452UJW0</accession>
<dbReference type="Pfam" id="PF09261">
    <property type="entry name" value="Alpha-mann_mid"/>
    <property type="match status" value="1"/>
</dbReference>
<keyword evidence="10 19" id="KW-1133">Transmembrane helix</keyword>
<comment type="pathway">
    <text evidence="3">Protein modification; protein glycosylation.</text>
</comment>
<evidence type="ECO:0000256" key="14">
    <source>
        <dbReference type="ARBA" id="ARBA00023295"/>
    </source>
</evidence>
<dbReference type="GO" id="GO:0030246">
    <property type="term" value="F:carbohydrate binding"/>
    <property type="evidence" value="ECO:0007669"/>
    <property type="project" value="InterPro"/>
</dbReference>
<evidence type="ECO:0000256" key="5">
    <source>
        <dbReference type="ARBA" id="ARBA00022692"/>
    </source>
</evidence>
<evidence type="ECO:0000256" key="16">
    <source>
        <dbReference type="ARBA" id="ARBA00066412"/>
    </source>
</evidence>
<keyword evidence="14" id="KW-0326">Glycosidase</keyword>
<keyword evidence="6" id="KW-0479">Metal-binding</keyword>
<evidence type="ECO:0000256" key="18">
    <source>
        <dbReference type="ARBA" id="ARBA00093232"/>
    </source>
</evidence>
<dbReference type="InterPro" id="IPR011682">
    <property type="entry name" value="Glyco_hydro_38_C"/>
</dbReference>
<keyword evidence="7" id="KW-0378">Hydrolase</keyword>
<gene>
    <name evidence="21" type="primary">MAN2A1</name>
</gene>
<dbReference type="SUPFAM" id="SSF88713">
    <property type="entry name" value="Glycoside hydrolase/deacetylase"/>
    <property type="match status" value="1"/>
</dbReference>
<dbReference type="SUPFAM" id="SSF88688">
    <property type="entry name" value="Families 57/38 glycoside transferase middle domain"/>
    <property type="match status" value="1"/>
</dbReference>
<dbReference type="InterPro" id="IPR000602">
    <property type="entry name" value="Glyco_hydro_38_N"/>
</dbReference>
<keyword evidence="13" id="KW-1015">Disulfide bond</keyword>
<evidence type="ECO:0000256" key="4">
    <source>
        <dbReference type="ARBA" id="ARBA00009792"/>
    </source>
</evidence>
<evidence type="ECO:0000259" key="20">
    <source>
        <dbReference type="SMART" id="SM00872"/>
    </source>
</evidence>
<keyword evidence="8" id="KW-0862">Zinc</keyword>
<dbReference type="InterPro" id="IPR028995">
    <property type="entry name" value="Glyco_hydro_57/38_cen_sf"/>
</dbReference>
<dbReference type="Pfam" id="PF01074">
    <property type="entry name" value="Glyco_hydro_38N"/>
    <property type="match status" value="1"/>
</dbReference>
<dbReference type="GO" id="GO:0000139">
    <property type="term" value="C:Golgi membrane"/>
    <property type="evidence" value="ECO:0007669"/>
    <property type="project" value="UniProtKB-SubCell"/>
</dbReference>
<dbReference type="Gene3D" id="1.20.1270.50">
    <property type="entry name" value="Glycoside hydrolase family 38, central domain"/>
    <property type="match status" value="1"/>
</dbReference>
<dbReference type="InterPro" id="IPR011013">
    <property type="entry name" value="Gal_mutarotase_sf_dom"/>
</dbReference>
<dbReference type="PANTHER" id="PTHR11607">
    <property type="entry name" value="ALPHA-MANNOSIDASE"/>
    <property type="match status" value="1"/>
</dbReference>
<dbReference type="InterPro" id="IPR011330">
    <property type="entry name" value="Glyco_hydro/deAcase_b/a-brl"/>
</dbReference>
<dbReference type="InterPro" id="IPR037094">
    <property type="entry name" value="Glyco_hydro_38_cen_sf"/>
</dbReference>
<dbReference type="SUPFAM" id="SSF74650">
    <property type="entry name" value="Galactose mutarotase-like"/>
    <property type="match status" value="1"/>
</dbReference>
<dbReference type="GeneTree" id="ENSGT01030000234638"/>
<evidence type="ECO:0000256" key="9">
    <source>
        <dbReference type="ARBA" id="ARBA00022968"/>
    </source>
</evidence>
<dbReference type="SMART" id="SM00872">
    <property type="entry name" value="Alpha-mann_mid"/>
    <property type="match status" value="1"/>
</dbReference>
<dbReference type="GO" id="GO:0004572">
    <property type="term" value="F:mannosyl-oligosaccharide 1,3-1,6-alpha-mannosidase activity"/>
    <property type="evidence" value="ECO:0007669"/>
    <property type="project" value="UniProtKB-EC"/>
</dbReference>
<keyword evidence="9" id="KW-0735">Signal-anchor</keyword>
<dbReference type="GO" id="GO:0006013">
    <property type="term" value="P:mannose metabolic process"/>
    <property type="evidence" value="ECO:0007669"/>
    <property type="project" value="InterPro"/>
</dbReference>
<dbReference type="Pfam" id="PF07748">
    <property type="entry name" value="Glyco_hydro_38C"/>
    <property type="match status" value="1"/>
</dbReference>
<dbReference type="InterPro" id="IPR015341">
    <property type="entry name" value="Glyco_hydro_38_cen"/>
</dbReference>
<comment type="function">
    <text evidence="15">Catalyzes the first committed step in the biosynthesis of complex N-glycans. It controls conversion of high mannose to complex N-glycans; the final hydrolytic step in the N-glycan maturation pathway.</text>
</comment>
<evidence type="ECO:0000256" key="15">
    <source>
        <dbReference type="ARBA" id="ARBA00059516"/>
    </source>
</evidence>
<keyword evidence="12 19" id="KW-0472">Membrane</keyword>
<evidence type="ECO:0000256" key="2">
    <source>
        <dbReference type="ARBA" id="ARBA00004323"/>
    </source>
</evidence>